<organism evidence="7 8">
    <name type="scientific">Thalassotalea marina</name>
    <dbReference type="NCBI Taxonomy" id="1673741"/>
    <lineage>
        <taxon>Bacteria</taxon>
        <taxon>Pseudomonadati</taxon>
        <taxon>Pseudomonadota</taxon>
        <taxon>Gammaproteobacteria</taxon>
        <taxon>Alteromonadales</taxon>
        <taxon>Colwelliaceae</taxon>
        <taxon>Thalassotalea</taxon>
    </lineage>
</organism>
<evidence type="ECO:0000256" key="3">
    <source>
        <dbReference type="ARBA" id="ARBA00022692"/>
    </source>
</evidence>
<gene>
    <name evidence="7" type="ORF">GCM10017161_29350</name>
</gene>
<dbReference type="GO" id="GO:0005886">
    <property type="term" value="C:plasma membrane"/>
    <property type="evidence" value="ECO:0007669"/>
    <property type="project" value="UniProtKB-SubCell"/>
</dbReference>
<keyword evidence="8" id="KW-1185">Reference proteome</keyword>
<feature type="transmembrane region" description="Helical" evidence="6">
    <location>
        <begin position="44"/>
        <end position="65"/>
    </location>
</feature>
<feature type="transmembrane region" description="Helical" evidence="6">
    <location>
        <begin position="176"/>
        <end position="195"/>
    </location>
</feature>
<accession>A0A919BNE7</accession>
<dbReference type="Proteomes" id="UP000623842">
    <property type="component" value="Unassembled WGS sequence"/>
</dbReference>
<comment type="subcellular location">
    <subcellularLocation>
        <location evidence="1">Cell membrane</location>
        <topology evidence="1">Multi-pass membrane protein</topology>
    </subcellularLocation>
</comment>
<sequence length="196" mass="21308">MTIDIIMALSLFAFVSSITPGPNNLMLMTSGVNFGLKLTLPHLFGVAIGFTVMIVLVGAGIVQLFDAWPMSYSVLKVLSISYLLYLAYKIATATAINKQDNTEAKPMTLVQAALFQWVNPKAWTMALTAVSVYSPTGSIIAILIVALVFGAINLPCIGVWAMLGDKMQSTLNQQKYLIWFNRMMALLLVLSLLVAV</sequence>
<dbReference type="GO" id="GO:0015171">
    <property type="term" value="F:amino acid transmembrane transporter activity"/>
    <property type="evidence" value="ECO:0007669"/>
    <property type="project" value="TreeGrafter"/>
</dbReference>
<evidence type="ECO:0000256" key="1">
    <source>
        <dbReference type="ARBA" id="ARBA00004651"/>
    </source>
</evidence>
<comment type="caution">
    <text evidence="7">The sequence shown here is derived from an EMBL/GenBank/DDBJ whole genome shotgun (WGS) entry which is preliminary data.</text>
</comment>
<feature type="transmembrane region" description="Helical" evidence="6">
    <location>
        <begin position="139"/>
        <end position="164"/>
    </location>
</feature>
<feature type="transmembrane region" description="Helical" evidence="6">
    <location>
        <begin position="77"/>
        <end position="96"/>
    </location>
</feature>
<evidence type="ECO:0000256" key="2">
    <source>
        <dbReference type="ARBA" id="ARBA00022475"/>
    </source>
</evidence>
<dbReference type="InterPro" id="IPR001123">
    <property type="entry name" value="LeuE-type"/>
</dbReference>
<dbReference type="PANTHER" id="PTHR30086">
    <property type="entry name" value="ARGININE EXPORTER PROTEIN ARGO"/>
    <property type="match status" value="1"/>
</dbReference>
<protein>
    <submittedName>
        <fullName evidence="7">Lysine transporter LysE</fullName>
    </submittedName>
</protein>
<dbReference type="AlphaFoldDB" id="A0A919BNE7"/>
<evidence type="ECO:0000256" key="4">
    <source>
        <dbReference type="ARBA" id="ARBA00022989"/>
    </source>
</evidence>
<keyword evidence="2" id="KW-1003">Cell membrane</keyword>
<dbReference type="Pfam" id="PF01810">
    <property type="entry name" value="LysE"/>
    <property type="match status" value="1"/>
</dbReference>
<reference evidence="7" key="2">
    <citation type="submission" date="2020-09" db="EMBL/GenBank/DDBJ databases">
        <authorList>
            <person name="Sun Q."/>
            <person name="Kim S."/>
        </authorList>
    </citation>
    <scope>NUCLEOTIDE SEQUENCE</scope>
    <source>
        <strain evidence="7">KCTC 42731</strain>
    </source>
</reference>
<evidence type="ECO:0000313" key="7">
    <source>
        <dbReference type="EMBL" id="GHF99111.1"/>
    </source>
</evidence>
<evidence type="ECO:0000256" key="5">
    <source>
        <dbReference type="ARBA" id="ARBA00023136"/>
    </source>
</evidence>
<proteinExistence type="predicted"/>
<keyword evidence="4 6" id="KW-1133">Transmembrane helix</keyword>
<evidence type="ECO:0000256" key="6">
    <source>
        <dbReference type="SAM" id="Phobius"/>
    </source>
</evidence>
<keyword evidence="5 6" id="KW-0472">Membrane</keyword>
<name>A0A919BNE7_9GAMM</name>
<dbReference type="EMBL" id="BNCK01000007">
    <property type="protein sequence ID" value="GHF99111.1"/>
    <property type="molecule type" value="Genomic_DNA"/>
</dbReference>
<dbReference type="RefSeq" id="WP_189772093.1">
    <property type="nucleotide sequence ID" value="NZ_BNCK01000007.1"/>
</dbReference>
<dbReference type="GO" id="GO:0033228">
    <property type="term" value="P:cysteine export across plasma membrane"/>
    <property type="evidence" value="ECO:0007669"/>
    <property type="project" value="TreeGrafter"/>
</dbReference>
<keyword evidence="3 6" id="KW-0812">Transmembrane</keyword>
<evidence type="ECO:0000313" key="8">
    <source>
        <dbReference type="Proteomes" id="UP000623842"/>
    </source>
</evidence>
<reference evidence="7" key="1">
    <citation type="journal article" date="2014" name="Int. J. Syst. Evol. Microbiol.">
        <title>Complete genome sequence of Corynebacterium casei LMG S-19264T (=DSM 44701T), isolated from a smear-ripened cheese.</title>
        <authorList>
            <consortium name="US DOE Joint Genome Institute (JGI-PGF)"/>
            <person name="Walter F."/>
            <person name="Albersmeier A."/>
            <person name="Kalinowski J."/>
            <person name="Ruckert C."/>
        </authorList>
    </citation>
    <scope>NUCLEOTIDE SEQUENCE</scope>
    <source>
        <strain evidence="7">KCTC 42731</strain>
    </source>
</reference>
<dbReference type="PANTHER" id="PTHR30086:SF20">
    <property type="entry name" value="ARGININE EXPORTER PROTEIN ARGO-RELATED"/>
    <property type="match status" value="1"/>
</dbReference>